<keyword evidence="8 10" id="KW-0503">Monooxygenase</keyword>
<feature type="transmembrane region" description="Helical" evidence="11">
    <location>
        <begin position="12"/>
        <end position="31"/>
    </location>
</feature>
<dbReference type="PANTHER" id="PTHR24305">
    <property type="entry name" value="CYTOCHROME P450"/>
    <property type="match status" value="1"/>
</dbReference>
<dbReference type="Gene3D" id="1.10.630.10">
    <property type="entry name" value="Cytochrome P450"/>
    <property type="match status" value="1"/>
</dbReference>
<keyword evidence="13" id="KW-1185">Reference proteome</keyword>
<protein>
    <submittedName>
        <fullName evidence="12">Cytochrome P450</fullName>
    </submittedName>
</protein>
<dbReference type="GO" id="GO:0016705">
    <property type="term" value="F:oxidoreductase activity, acting on paired donors, with incorporation or reduction of molecular oxygen"/>
    <property type="evidence" value="ECO:0007669"/>
    <property type="project" value="InterPro"/>
</dbReference>
<dbReference type="InterPro" id="IPR017972">
    <property type="entry name" value="Cyt_P450_CS"/>
</dbReference>
<keyword evidence="4 9" id="KW-0349">Heme</keyword>
<comment type="cofactor">
    <cofactor evidence="1 9">
        <name>heme</name>
        <dbReference type="ChEBI" id="CHEBI:30413"/>
    </cofactor>
</comment>
<dbReference type="InterPro" id="IPR001128">
    <property type="entry name" value="Cyt_P450"/>
</dbReference>
<keyword evidence="11" id="KW-0812">Transmembrane</keyword>
<dbReference type="PANTHER" id="PTHR24305:SF166">
    <property type="entry name" value="CYTOCHROME P450 12A4, MITOCHONDRIAL-RELATED"/>
    <property type="match status" value="1"/>
</dbReference>
<keyword evidence="11" id="KW-1133">Transmembrane helix</keyword>
<keyword evidence="7 9" id="KW-0408">Iron</keyword>
<dbReference type="Proteomes" id="UP000076842">
    <property type="component" value="Unassembled WGS sequence"/>
</dbReference>
<dbReference type="PRINTS" id="PR00385">
    <property type="entry name" value="P450"/>
</dbReference>
<evidence type="ECO:0000256" key="8">
    <source>
        <dbReference type="ARBA" id="ARBA00023033"/>
    </source>
</evidence>
<evidence type="ECO:0000256" key="5">
    <source>
        <dbReference type="ARBA" id="ARBA00022723"/>
    </source>
</evidence>
<evidence type="ECO:0000256" key="10">
    <source>
        <dbReference type="RuleBase" id="RU000461"/>
    </source>
</evidence>
<dbReference type="InterPro" id="IPR002401">
    <property type="entry name" value="Cyt_P450_E_grp-I"/>
</dbReference>
<comment type="pathway">
    <text evidence="2">Secondary metabolite biosynthesis.</text>
</comment>
<evidence type="ECO:0000256" key="2">
    <source>
        <dbReference type="ARBA" id="ARBA00005179"/>
    </source>
</evidence>
<keyword evidence="6 10" id="KW-0560">Oxidoreductase</keyword>
<keyword evidence="5 9" id="KW-0479">Metal-binding</keyword>
<feature type="binding site" description="axial binding residue" evidence="9">
    <location>
        <position position="459"/>
    </location>
    <ligand>
        <name>heme</name>
        <dbReference type="ChEBI" id="CHEBI:30413"/>
    </ligand>
    <ligandPart>
        <name>Fe</name>
        <dbReference type="ChEBI" id="CHEBI:18248"/>
    </ligandPart>
</feature>
<dbReference type="GO" id="GO:0005506">
    <property type="term" value="F:iron ion binding"/>
    <property type="evidence" value="ECO:0007669"/>
    <property type="project" value="InterPro"/>
</dbReference>
<dbReference type="GO" id="GO:0004497">
    <property type="term" value="F:monooxygenase activity"/>
    <property type="evidence" value="ECO:0007669"/>
    <property type="project" value="UniProtKB-KW"/>
</dbReference>
<evidence type="ECO:0000256" key="6">
    <source>
        <dbReference type="ARBA" id="ARBA00023002"/>
    </source>
</evidence>
<dbReference type="GO" id="GO:0020037">
    <property type="term" value="F:heme binding"/>
    <property type="evidence" value="ECO:0007669"/>
    <property type="project" value="InterPro"/>
</dbReference>
<dbReference type="PROSITE" id="PS00086">
    <property type="entry name" value="CYTOCHROME_P450"/>
    <property type="match status" value="1"/>
</dbReference>
<accession>A0A165J4T3</accession>
<comment type="similarity">
    <text evidence="3 10">Belongs to the cytochrome P450 family.</text>
</comment>
<evidence type="ECO:0000256" key="3">
    <source>
        <dbReference type="ARBA" id="ARBA00010617"/>
    </source>
</evidence>
<dbReference type="InterPro" id="IPR050121">
    <property type="entry name" value="Cytochrome_P450_monoxygenase"/>
</dbReference>
<dbReference type="InParanoid" id="A0A165J4T3"/>
<dbReference type="Pfam" id="PF00067">
    <property type="entry name" value="p450"/>
    <property type="match status" value="1"/>
</dbReference>
<dbReference type="SUPFAM" id="SSF48264">
    <property type="entry name" value="Cytochrome P450"/>
    <property type="match status" value="1"/>
</dbReference>
<keyword evidence="11" id="KW-0472">Membrane</keyword>
<organism evidence="12 13">
    <name type="scientific">Calocera cornea HHB12733</name>
    <dbReference type="NCBI Taxonomy" id="1353952"/>
    <lineage>
        <taxon>Eukaryota</taxon>
        <taxon>Fungi</taxon>
        <taxon>Dikarya</taxon>
        <taxon>Basidiomycota</taxon>
        <taxon>Agaricomycotina</taxon>
        <taxon>Dacrymycetes</taxon>
        <taxon>Dacrymycetales</taxon>
        <taxon>Dacrymycetaceae</taxon>
        <taxon>Calocera</taxon>
    </lineage>
</organism>
<evidence type="ECO:0000313" key="12">
    <source>
        <dbReference type="EMBL" id="KZT61373.1"/>
    </source>
</evidence>
<evidence type="ECO:0000256" key="4">
    <source>
        <dbReference type="ARBA" id="ARBA00022617"/>
    </source>
</evidence>
<dbReference type="PRINTS" id="PR00463">
    <property type="entry name" value="EP450I"/>
</dbReference>
<gene>
    <name evidence="12" type="ORF">CALCODRAFT_491171</name>
</gene>
<name>A0A165J4T3_9BASI</name>
<evidence type="ECO:0000256" key="1">
    <source>
        <dbReference type="ARBA" id="ARBA00001971"/>
    </source>
</evidence>
<evidence type="ECO:0000313" key="13">
    <source>
        <dbReference type="Proteomes" id="UP000076842"/>
    </source>
</evidence>
<dbReference type="OrthoDB" id="1470350at2759"/>
<proteinExistence type="inferred from homology"/>
<sequence>MDLGFHIQDLRTQLLVGLGALTAWLILQFILKLRAVGFTRSKFYPFQPFGLPGALFPNTWWNAGVLYAWEGRNTIYKDHETFALIPYLMGPPLLFTSSLEVTRQVTARKAPFDKNKKSVQGLRLFGENLVTEKSYGEWSRHRRVVNPAFNQELYHHVWDSSVRTFKDMTASEGWDLKDTVETKSIGDLVSKFALLIITDVGFGMPLSWNEPPGSEEGTMTLLEAFEVMTKNLLITLVVPKWAMGLPLKELQRTKQSHEKIMAVMRDFIQERRAQLGSKTDVERVNESRTVFNLLIDANDHEGKAVLSDQELFSNVFVMLFAGHETSGKTLAATLGLLAIYPDEQEKAYTTVKELLAGGRDPTFDDFDALRPLQACLMEALRLFPTGSLIIRRPTEDTVLRPEGEQPPVFVSTKTLVICDITGINYNPRYYPDPNVFVPSRWTNGNEPEYLSFGAGPRACIGRRFAMYEMTCFLALLLRDWKVEPILRPGESTDGWRKRVLDDTVTLTITMGPDRVPLRILRRT</sequence>
<dbReference type="InterPro" id="IPR036396">
    <property type="entry name" value="Cyt_P450_sf"/>
</dbReference>
<evidence type="ECO:0000256" key="9">
    <source>
        <dbReference type="PIRSR" id="PIRSR602401-1"/>
    </source>
</evidence>
<evidence type="ECO:0000256" key="7">
    <source>
        <dbReference type="ARBA" id="ARBA00023004"/>
    </source>
</evidence>
<dbReference type="AlphaFoldDB" id="A0A165J4T3"/>
<reference evidence="12 13" key="1">
    <citation type="journal article" date="2016" name="Mol. Biol. Evol.">
        <title>Comparative Genomics of Early-Diverging Mushroom-Forming Fungi Provides Insights into the Origins of Lignocellulose Decay Capabilities.</title>
        <authorList>
            <person name="Nagy L.G."/>
            <person name="Riley R."/>
            <person name="Tritt A."/>
            <person name="Adam C."/>
            <person name="Daum C."/>
            <person name="Floudas D."/>
            <person name="Sun H."/>
            <person name="Yadav J.S."/>
            <person name="Pangilinan J."/>
            <person name="Larsson K.H."/>
            <person name="Matsuura K."/>
            <person name="Barry K."/>
            <person name="Labutti K."/>
            <person name="Kuo R."/>
            <person name="Ohm R.A."/>
            <person name="Bhattacharya S.S."/>
            <person name="Shirouzu T."/>
            <person name="Yoshinaga Y."/>
            <person name="Martin F.M."/>
            <person name="Grigoriev I.V."/>
            <person name="Hibbett D.S."/>
        </authorList>
    </citation>
    <scope>NUCLEOTIDE SEQUENCE [LARGE SCALE GENOMIC DNA]</scope>
    <source>
        <strain evidence="12 13">HHB12733</strain>
    </source>
</reference>
<dbReference type="STRING" id="1353952.A0A165J4T3"/>
<evidence type="ECO:0000256" key="11">
    <source>
        <dbReference type="SAM" id="Phobius"/>
    </source>
</evidence>
<dbReference type="EMBL" id="KV423923">
    <property type="protein sequence ID" value="KZT61373.1"/>
    <property type="molecule type" value="Genomic_DNA"/>
</dbReference>